<evidence type="ECO:0000256" key="3">
    <source>
        <dbReference type="ARBA" id="ARBA00022737"/>
    </source>
</evidence>
<dbReference type="PRINTS" id="PR00320">
    <property type="entry name" value="GPROTEINBRPT"/>
</dbReference>
<organism evidence="8">
    <name type="scientific">Trypanosoma vivax (strain Y486)</name>
    <dbReference type="NCBI Taxonomy" id="1055687"/>
    <lineage>
        <taxon>Eukaryota</taxon>
        <taxon>Discoba</taxon>
        <taxon>Euglenozoa</taxon>
        <taxon>Kinetoplastea</taxon>
        <taxon>Metakinetoplastina</taxon>
        <taxon>Trypanosomatida</taxon>
        <taxon>Trypanosomatidae</taxon>
        <taxon>Trypanosoma</taxon>
        <taxon>Duttonella</taxon>
    </lineage>
</organism>
<protein>
    <recommendedName>
        <fullName evidence="7">NLE domain-containing protein</fullName>
    </recommendedName>
</protein>
<evidence type="ECO:0000259" key="7">
    <source>
        <dbReference type="Pfam" id="PF08154"/>
    </source>
</evidence>
<dbReference type="Pfam" id="PF08154">
    <property type="entry name" value="NLE"/>
    <property type="match status" value="1"/>
</dbReference>
<dbReference type="SUPFAM" id="SSF50978">
    <property type="entry name" value="WD40 repeat-like"/>
    <property type="match status" value="1"/>
</dbReference>
<dbReference type="Gene3D" id="2.130.10.10">
    <property type="entry name" value="YVTN repeat-like/Quinoprotein amine dehydrogenase"/>
    <property type="match status" value="3"/>
</dbReference>
<dbReference type="InterPro" id="IPR015943">
    <property type="entry name" value="WD40/YVTN_repeat-like_dom_sf"/>
</dbReference>
<accession>G0TUQ6</accession>
<keyword evidence="4" id="KW-0539">Nucleus</keyword>
<keyword evidence="5" id="KW-0687">Ribonucleoprotein</keyword>
<evidence type="ECO:0000256" key="4">
    <source>
        <dbReference type="ARBA" id="ARBA00023242"/>
    </source>
</evidence>
<sequence length="453" mass="49128">MSQPPESRSVPVGQAMVTFFTHTYTRLMPEESYAVPLDTLPDGLNALVQSVLAVKDQTFDFLLNDEYIATSLQKFLRRRGISSEELLNIEYTPALQVKDGSLLPHDDWVSSVRIPTSGVADVLLTGSYDHCVRLWDGDRCLALGTFHNECVKEVCVHPVLASTSTNDAHVASGSGQDRKRGRSTLLKDFNCLSCSKDGTVAAWRFSSQQETLQPLGVVKVHTDGVDSVDVSPWSGEYVASASWDCTVKVFSWSQLTDSETAPSAKAPLVSFTDHTRPVLSCRFSATQGAALLYSAGLDGNVKCLDVETAVMQRQLGGDHAVQCLAVRPGGTSDLVIAACTDNRARLYDPRASSSGVATKTFSGHKQWLYAAAWLWRSDEVESHGGNFFATASEDATVRLWDLRCTTHALLTLDRLHTDGVLDLTYAGAGTIVSCGKDNSTKSSQCTKGTELLC</sequence>
<evidence type="ECO:0000256" key="2">
    <source>
        <dbReference type="ARBA" id="ARBA00022574"/>
    </source>
</evidence>
<evidence type="ECO:0000313" key="8">
    <source>
        <dbReference type="EMBL" id="CCC47691.1"/>
    </source>
</evidence>
<dbReference type="AlphaFoldDB" id="G0TUQ6"/>
<dbReference type="InterPro" id="IPR020472">
    <property type="entry name" value="WD40_PAC1"/>
</dbReference>
<dbReference type="PANTHER" id="PTHR19855:SF11">
    <property type="entry name" value="RIBOSOME BIOGENESIS PROTEIN WDR12"/>
    <property type="match status" value="1"/>
</dbReference>
<feature type="repeat" description="WD" evidence="6">
    <location>
        <begin position="102"/>
        <end position="136"/>
    </location>
</feature>
<dbReference type="GO" id="GO:0005634">
    <property type="term" value="C:nucleus"/>
    <property type="evidence" value="ECO:0007669"/>
    <property type="project" value="UniProtKB-SubCell"/>
</dbReference>
<dbReference type="InterPro" id="IPR001680">
    <property type="entry name" value="WD40_rpt"/>
</dbReference>
<keyword evidence="2 6" id="KW-0853">WD repeat</keyword>
<dbReference type="EMBL" id="HE573020">
    <property type="protein sequence ID" value="CCC47691.1"/>
    <property type="molecule type" value="Genomic_DNA"/>
</dbReference>
<name>G0TUQ6_TRYVY</name>
<proteinExistence type="predicted"/>
<evidence type="ECO:0000256" key="1">
    <source>
        <dbReference type="ARBA" id="ARBA00004123"/>
    </source>
</evidence>
<dbReference type="PROSITE" id="PS50082">
    <property type="entry name" value="WD_REPEATS_2"/>
    <property type="match status" value="2"/>
</dbReference>
<dbReference type="GO" id="GO:1990904">
    <property type="term" value="C:ribonucleoprotein complex"/>
    <property type="evidence" value="ECO:0007669"/>
    <property type="project" value="UniProtKB-KW"/>
</dbReference>
<keyword evidence="3" id="KW-0677">Repeat</keyword>
<dbReference type="PANTHER" id="PTHR19855">
    <property type="entry name" value="WD40 REPEAT PROTEIN 12, 37"/>
    <property type="match status" value="1"/>
</dbReference>
<feature type="repeat" description="WD" evidence="6">
    <location>
        <begin position="385"/>
        <end position="403"/>
    </location>
</feature>
<dbReference type="Pfam" id="PF00400">
    <property type="entry name" value="WD40"/>
    <property type="match status" value="4"/>
</dbReference>
<reference evidence="8" key="1">
    <citation type="journal article" date="2012" name="Proc. Natl. Acad. Sci. U.S.A.">
        <title>Antigenic diversity is generated by distinct evolutionary mechanisms in African trypanosome species.</title>
        <authorList>
            <person name="Jackson A.P."/>
            <person name="Berry A."/>
            <person name="Aslett M."/>
            <person name="Allison H.C."/>
            <person name="Burton P."/>
            <person name="Vavrova-Anderson J."/>
            <person name="Brown R."/>
            <person name="Browne H."/>
            <person name="Corton N."/>
            <person name="Hauser H."/>
            <person name="Gamble J."/>
            <person name="Gilderthorp R."/>
            <person name="Marcello L."/>
            <person name="McQuillan J."/>
            <person name="Otto T.D."/>
            <person name="Quail M.A."/>
            <person name="Sanders M.J."/>
            <person name="van Tonder A."/>
            <person name="Ginger M.L."/>
            <person name="Field M.C."/>
            <person name="Barry J.D."/>
            <person name="Hertz-Fowler C."/>
            <person name="Berriman M."/>
        </authorList>
    </citation>
    <scope>NUCLEOTIDE SEQUENCE</scope>
    <source>
        <strain evidence="8">Y486</strain>
    </source>
</reference>
<evidence type="ECO:0000256" key="5">
    <source>
        <dbReference type="ARBA" id="ARBA00023274"/>
    </source>
</evidence>
<dbReference type="InterPro" id="IPR036322">
    <property type="entry name" value="WD40_repeat_dom_sf"/>
</dbReference>
<dbReference type="InterPro" id="IPR012972">
    <property type="entry name" value="NLE"/>
</dbReference>
<dbReference type="VEuPathDB" id="TriTrypDB:TvY486_0403580"/>
<evidence type="ECO:0000256" key="6">
    <source>
        <dbReference type="PROSITE-ProRule" id="PRU00221"/>
    </source>
</evidence>
<feature type="domain" description="NLE" evidence="7">
    <location>
        <begin position="16"/>
        <end position="76"/>
    </location>
</feature>
<gene>
    <name evidence="8" type="ORF">TVY486_0403580</name>
</gene>
<dbReference type="SMART" id="SM00320">
    <property type="entry name" value="WD40"/>
    <property type="match status" value="7"/>
</dbReference>
<comment type="subcellular location">
    <subcellularLocation>
        <location evidence="1">Nucleus</location>
    </subcellularLocation>
</comment>